<evidence type="ECO:0008006" key="4">
    <source>
        <dbReference type="Google" id="ProtNLM"/>
    </source>
</evidence>
<feature type="transmembrane region" description="Helical" evidence="1">
    <location>
        <begin position="7"/>
        <end position="27"/>
    </location>
</feature>
<dbReference type="STRING" id="1817825.A2720_04320"/>
<evidence type="ECO:0000313" key="2">
    <source>
        <dbReference type="EMBL" id="OGE80757.1"/>
    </source>
</evidence>
<dbReference type="InterPro" id="IPR013783">
    <property type="entry name" value="Ig-like_fold"/>
</dbReference>
<keyword evidence="1" id="KW-0472">Membrane</keyword>
<sequence length="1517" mass="159821">MDKFAKVMAMGFAISIMANVVGLVYVLDQKGIVDFNFGSASSGANGVEGNFELATCDSISGWVLDTDTPEAAVRVAVFADGPEGIGRLIAADVTAMARPDVNEFMGRPASEQHGFSFRIPDDLKDGATHEIWVYAQDTATGSNTLFTNRQFLDTSSCPPPAVWPSCLNTSPEAPETSKTSGEFLVYANGVTDATSVFFPTWSSENGQDDIVWYQGQRGEKEQGWFAKLDLAKHPGIGPINVHVYLSNDVYQNVFCGTADFLRTEDKLQIYSFTATAREISQGDEVGFKWSSNGSASELSYQKKADPAVEIIYATESGSGLVGYAPEESGLFMLTVFASDKKPISQSLDVKVIPIQEENLEFTDIYVPLGYEGEQYLGAVFARGGSGSYRWGIKGQLPPGIYLANEQVQCIQWPCPVFEQLGEKSSANLSIPSSAVRSIDCYLVAGIKCDQLPAVFYGKPTQAGSFYFTLTLESGRQRIFLPASIFILEVPQLEIYTQSMPLAYTNTPYSASIAATGGAYYYEWNITSGSLPPGLGWYPACPSGLGYDDFYCQTQLVLAGTPTATGNYNFTVQVKSGSQIAYRDFRLSVLTSPPAAIRIISPNGGEIWTKGSAAMIDWEDSNYKTGDAYTVHLTAANGSSYGWIGSSLVYDTSLAWQSVGTLGDGSTVPPGSDYYIQVVKQYGGGNYDQSDAPFSIVSAYPQLDLKLAADTPIAKTIQPGMTGVEVLRTKLSSIGGDFVLTSLGAATNTSLGTPGFCAFSKATLTDVTSGVVLGSATFLDYDKTCYLDFNNFSLVIPSDSSKTVAIKVDLAQSAQSGSTFALQFYSAGHPSGTILNFGGPGNVMTVSIPVISFSPDSLSNGTVGTYYTGTIMGIVPLGYSSAFSWTLSGSLPPGLQTTDCAGGTSFCHITGTPTTAGTYTFALSASNGSLSGNKSYTITVNNVLTPSITLTSPNGGEQLVMATEDGTQTAFSILAGITNISSLSNPRLDFELVKGSSTLGALVPSPMSVTAASYTWSLGWGQTYYYDSGKTGLIEVSPAADYRIRVVLYDGGNKIAEDLSDNYFSISAPQPGNPVISSFAALPASINFGQSTTLSWSTSNATTVTLKAGSAIISTAPSNSLNVSPFQTTTYTLTANNGSKEVSSSVTVTVNVGQPVITSLSANPSSITAGQNSTISWTTTNANNIVLKLGSTNIASSGTSVVVSPTQTSTYVLTASSSTGESVTGSVTVTVNPQPQAPVISSFIATPATITSGQSSTLSWNTSNATTVTLKQGSTIVGNGTSPAIVTPSQTATYTLTAINSVTSVSANVTIVVTSVPQPLINQFTASSVSINKGESVRLTWQTANASSVSLNQGVGAVVLTGFKDISPAATATYTLTAQNSQGQQVTQNITVTVNTLALKDGTLVLDHSTIYIIEFGKKRPFASLAVFTGLGFKLRNVIEADVSVLSAGEGLFTSDARHTRGVLVESNGTIYFLGADLRYAFPSAEVFFSWGHSFVQVVPANEHDLALPIGPVLGMKQ</sequence>
<dbReference type="Pfam" id="PF08481">
    <property type="entry name" value="GBS_Bsp-like"/>
    <property type="match status" value="1"/>
</dbReference>
<organism evidence="2 3">
    <name type="scientific">Candidatus Doudnabacteria bacterium RIFCSPHIGHO2_01_FULL_46_24</name>
    <dbReference type="NCBI Taxonomy" id="1817825"/>
    <lineage>
        <taxon>Bacteria</taxon>
        <taxon>Candidatus Doudnaibacteriota</taxon>
    </lineage>
</organism>
<dbReference type="InterPro" id="IPR013688">
    <property type="entry name" value="GBS_Bsp-like"/>
</dbReference>
<evidence type="ECO:0000256" key="1">
    <source>
        <dbReference type="SAM" id="Phobius"/>
    </source>
</evidence>
<reference evidence="2 3" key="1">
    <citation type="journal article" date="2016" name="Nat. Commun.">
        <title>Thousands of microbial genomes shed light on interconnected biogeochemical processes in an aquifer system.</title>
        <authorList>
            <person name="Anantharaman K."/>
            <person name="Brown C.T."/>
            <person name="Hug L.A."/>
            <person name="Sharon I."/>
            <person name="Castelle C.J."/>
            <person name="Probst A.J."/>
            <person name="Thomas B.C."/>
            <person name="Singh A."/>
            <person name="Wilkins M.J."/>
            <person name="Karaoz U."/>
            <person name="Brodie E.L."/>
            <person name="Williams K.H."/>
            <person name="Hubbard S.S."/>
            <person name="Banfield J.F."/>
        </authorList>
    </citation>
    <scope>NUCLEOTIDE SEQUENCE [LARGE SCALE GENOMIC DNA]</scope>
</reference>
<evidence type="ECO:0000313" key="3">
    <source>
        <dbReference type="Proteomes" id="UP000178892"/>
    </source>
</evidence>
<gene>
    <name evidence="2" type="ORF">A2720_04320</name>
</gene>
<comment type="caution">
    <text evidence="2">The sequence shown here is derived from an EMBL/GenBank/DDBJ whole genome shotgun (WGS) entry which is preliminary data.</text>
</comment>
<keyword evidence="1" id="KW-0812">Transmembrane</keyword>
<dbReference type="Proteomes" id="UP000178892">
    <property type="component" value="Unassembled WGS sequence"/>
</dbReference>
<dbReference type="Gene3D" id="2.60.40.10">
    <property type="entry name" value="Immunoglobulins"/>
    <property type="match status" value="2"/>
</dbReference>
<proteinExistence type="predicted"/>
<protein>
    <recommendedName>
        <fullName evidence="4">Ig-like domain-containing protein</fullName>
    </recommendedName>
</protein>
<dbReference type="Gene3D" id="2.60.40.3760">
    <property type="match status" value="1"/>
</dbReference>
<accession>A0A1F5NSY6</accession>
<name>A0A1F5NSY6_9BACT</name>
<keyword evidence="1" id="KW-1133">Transmembrane helix</keyword>
<dbReference type="EMBL" id="MFEL01000018">
    <property type="protein sequence ID" value="OGE80757.1"/>
    <property type="molecule type" value="Genomic_DNA"/>
</dbReference>
<dbReference type="Pfam" id="PF05345">
    <property type="entry name" value="He_PIG"/>
    <property type="match status" value="2"/>
</dbReference>